<dbReference type="Proteomes" id="UP000291831">
    <property type="component" value="Unassembled WGS sequence"/>
</dbReference>
<dbReference type="PANTHER" id="PTHR43591">
    <property type="entry name" value="METHYLTRANSFERASE"/>
    <property type="match status" value="1"/>
</dbReference>
<evidence type="ECO:0000313" key="3">
    <source>
        <dbReference type="EMBL" id="RZB28724.1"/>
    </source>
</evidence>
<keyword evidence="1" id="KW-0175">Coiled coil</keyword>
<name>A0A8B3S0H7_9EURY</name>
<protein>
    <recommendedName>
        <fullName evidence="2">Methyltransferase domain-containing protein</fullName>
    </recommendedName>
</protein>
<sequence length="251" mass="29070">MKQWYETLFEDYGKKYDDENFTQGTISECDFIEKEINYDKSLRIIDIGCGTGRHSIELTKRGYKVIGIDLSESQLERAKAKAQNLQIDFQKHDARNLPFKNEFDLVIMLCEGAFPLMETDEMNNEILKNVAKSLKDPGKLIFTTLNGLFLLYHSVEEFCASTTEEGNATYRSNTFDLMTFRDHNITTVEDDFGNKKKLECNERYYVPSEITWLLKTLGFKKIDIYGAKLGAFSRNDKLTTEDFEMLVIAEK</sequence>
<feature type="domain" description="Methyltransferase" evidence="2">
    <location>
        <begin position="44"/>
        <end position="138"/>
    </location>
</feature>
<dbReference type="Gene3D" id="3.40.50.150">
    <property type="entry name" value="Vaccinia Virus protein VP39"/>
    <property type="match status" value="1"/>
</dbReference>
<reference evidence="4" key="1">
    <citation type="submission" date="2019-01" db="EMBL/GenBank/DDBJ databases">
        <title>Anaerobic oxidation of ethane by archaea from a marine hydrocarbon seep.</title>
        <authorList>
            <person name="Musat F."/>
        </authorList>
    </citation>
    <scope>NUCLEOTIDE SEQUENCE [LARGE SCALE GENOMIC DNA]</scope>
</reference>
<evidence type="ECO:0000259" key="2">
    <source>
        <dbReference type="Pfam" id="PF13649"/>
    </source>
</evidence>
<proteinExistence type="predicted"/>
<dbReference type="Pfam" id="PF13649">
    <property type="entry name" value="Methyltransf_25"/>
    <property type="match status" value="1"/>
</dbReference>
<comment type="caution">
    <text evidence="3">The sequence shown here is derived from an EMBL/GenBank/DDBJ whole genome shotgun (WGS) entry which is preliminary data.</text>
</comment>
<dbReference type="InterPro" id="IPR029063">
    <property type="entry name" value="SAM-dependent_MTases_sf"/>
</dbReference>
<evidence type="ECO:0000256" key="1">
    <source>
        <dbReference type="SAM" id="Coils"/>
    </source>
</evidence>
<dbReference type="EMBL" id="RPGO01000039">
    <property type="protein sequence ID" value="RZB28724.1"/>
    <property type="molecule type" value="Genomic_DNA"/>
</dbReference>
<accession>A0A8B3S0H7</accession>
<organism evidence="3 4">
    <name type="scientific">Candidatus Argoarchaeum ethanivorans</name>
    <dbReference type="NCBI Taxonomy" id="2608793"/>
    <lineage>
        <taxon>Archaea</taxon>
        <taxon>Methanobacteriati</taxon>
        <taxon>Methanobacteriota</taxon>
        <taxon>Stenosarchaea group</taxon>
        <taxon>Methanomicrobia</taxon>
        <taxon>Methanosarcinales</taxon>
        <taxon>Methanosarcinales incertae sedis</taxon>
        <taxon>GOM Arc I cluster</taxon>
        <taxon>Candidatus Argoarchaeum</taxon>
    </lineage>
</organism>
<dbReference type="InterPro" id="IPR041698">
    <property type="entry name" value="Methyltransf_25"/>
</dbReference>
<dbReference type="Gene3D" id="2.20.25.110">
    <property type="entry name" value="S-adenosyl-L-methionine-dependent methyltransferases"/>
    <property type="match status" value="1"/>
</dbReference>
<dbReference type="SUPFAM" id="SSF53335">
    <property type="entry name" value="S-adenosyl-L-methionine-dependent methyltransferases"/>
    <property type="match status" value="1"/>
</dbReference>
<dbReference type="CDD" id="cd02440">
    <property type="entry name" value="AdoMet_MTases"/>
    <property type="match status" value="1"/>
</dbReference>
<feature type="coiled-coil region" evidence="1">
    <location>
        <begin position="68"/>
        <end position="95"/>
    </location>
</feature>
<gene>
    <name evidence="3" type="ORF">AEth_01848</name>
</gene>
<dbReference type="AlphaFoldDB" id="A0A8B3S0H7"/>
<evidence type="ECO:0000313" key="4">
    <source>
        <dbReference type="Proteomes" id="UP000291831"/>
    </source>
</evidence>